<evidence type="ECO:0000256" key="6">
    <source>
        <dbReference type="ARBA" id="ARBA00022771"/>
    </source>
</evidence>
<dbReference type="InParanoid" id="A0A2R5G7Y8"/>
<dbReference type="Pfam" id="PF00648">
    <property type="entry name" value="Peptidase_C2"/>
    <property type="match status" value="1"/>
</dbReference>
<feature type="active site" evidence="10 11">
    <location>
        <position position="357"/>
    </location>
</feature>
<evidence type="ECO:0000256" key="8">
    <source>
        <dbReference type="ARBA" id="ARBA00022807"/>
    </source>
</evidence>
<feature type="domain" description="Calpain catalytic" evidence="12">
    <location>
        <begin position="121"/>
        <end position="413"/>
    </location>
</feature>
<evidence type="ECO:0000256" key="1">
    <source>
        <dbReference type="ARBA" id="ARBA00007623"/>
    </source>
</evidence>
<keyword evidence="9" id="KW-0862">Zinc</keyword>
<dbReference type="AlphaFoldDB" id="A0A2R5G7Y8"/>
<evidence type="ECO:0000256" key="10">
    <source>
        <dbReference type="PIRSR" id="PIRSR622684-1"/>
    </source>
</evidence>
<dbReference type="PRINTS" id="PR00704">
    <property type="entry name" value="CALPAIN"/>
</dbReference>
<dbReference type="Gene3D" id="3.90.70.10">
    <property type="entry name" value="Cysteine proteinases"/>
    <property type="match status" value="1"/>
</dbReference>
<dbReference type="FunFam" id="3.90.70.10:FF:000010">
    <property type="entry name" value="Calpain 15"/>
    <property type="match status" value="1"/>
</dbReference>
<evidence type="ECO:0000313" key="14">
    <source>
        <dbReference type="Proteomes" id="UP000241890"/>
    </source>
</evidence>
<dbReference type="PANTHER" id="PTHR10183:SF379">
    <property type="entry name" value="CALPAIN-5"/>
    <property type="match status" value="1"/>
</dbReference>
<organism evidence="13 14">
    <name type="scientific">Hondaea fermentalgiana</name>
    <dbReference type="NCBI Taxonomy" id="2315210"/>
    <lineage>
        <taxon>Eukaryota</taxon>
        <taxon>Sar</taxon>
        <taxon>Stramenopiles</taxon>
        <taxon>Bigyra</taxon>
        <taxon>Labyrinthulomycetes</taxon>
        <taxon>Thraustochytrida</taxon>
        <taxon>Thraustochytriidae</taxon>
        <taxon>Hondaea</taxon>
    </lineage>
</organism>
<dbReference type="PANTHER" id="PTHR10183">
    <property type="entry name" value="CALPAIN"/>
    <property type="match status" value="1"/>
</dbReference>
<keyword evidence="14" id="KW-1185">Reference proteome</keyword>
<comment type="similarity">
    <text evidence="1">Belongs to the peptidase C2 family.</text>
</comment>
<sequence length="692" mass="76813">MGSGASSCDNGPARHDVEIFWHQLEAPLDASDVTSVPNARAQIRELRSRVARMNQHVMAGEYTDVERKCITLESDVRVPMPKIVKKEEDPLARDLMHGLKRLGVDLNEFLDAQREKADDGKFTDTEFPPEASSLSESFDSPEVEAWKGLSWERLFEFYKLYGDNNEIRPTDVQQGSLGDCYLLSSLSCLAEHPDRIRSLFVLDEVPSGCIGVRLCLHGSWQTILVDDHAPYDEKTSEFAFAHPKRDSGAGVWPCIVEKAWAKVCGSYAAIAGGDAGNALEMLTGCYTQRYDTEDPATVWQAMTDAESQGFVMSATIYDQPGDLEASVGLVEMHAYTILGVHTIRAKGRVLKVLRIRNPWGRFEWNGDWSDKSSLWTDSLRSEVGWTNENDGIFFIDLQDFSKTFSAVHICCIRKDDVRTNSKPALFCVPGPQPKRHEIKDVLLPSRRACFQLTVPQSGAYTVGVHQRERRAINPSGNPEEGAADSDFAAVRVWLVSHDDAASTIESSAFTIAKDVYIPSASLKEGSYYVFVVGGGIPVGSELSFTLSVNGPGDTQIEAMHTGAHANQPTHENWKTVSDIMTANYRARTLREGKVSTLMEFDQPEMKMYTWASALDGIVCMLYTNKSDRKLVESVDFKLRNLTIVRTSGSISTRFGTAADLTVEPGAEVLIIMEQHDPSEAYSYSFSRGFSIE</sequence>
<evidence type="ECO:0000256" key="5">
    <source>
        <dbReference type="ARBA" id="ARBA00022737"/>
    </source>
</evidence>
<accession>A0A2R5G7Y8</accession>
<reference evidence="13 14" key="1">
    <citation type="submission" date="2017-12" db="EMBL/GenBank/DDBJ databases">
        <title>Sequencing, de novo assembly and annotation of complete genome of a new Thraustochytrid species, strain FCC1311.</title>
        <authorList>
            <person name="Sedici K."/>
            <person name="Godart F."/>
            <person name="Aiese Cigliano R."/>
            <person name="Sanseverino W."/>
            <person name="Barakat M."/>
            <person name="Ortet P."/>
            <person name="Marechal E."/>
            <person name="Cagnac O."/>
            <person name="Amato A."/>
        </authorList>
    </citation>
    <scope>NUCLEOTIDE SEQUENCE [LARGE SCALE GENOMIC DNA]</scope>
</reference>
<evidence type="ECO:0000256" key="2">
    <source>
        <dbReference type="ARBA" id="ARBA00022553"/>
    </source>
</evidence>
<protein>
    <submittedName>
        <fullName evidence="13">Calpain-like protein</fullName>
    </submittedName>
</protein>
<evidence type="ECO:0000256" key="7">
    <source>
        <dbReference type="ARBA" id="ARBA00022801"/>
    </source>
</evidence>
<evidence type="ECO:0000256" key="4">
    <source>
        <dbReference type="ARBA" id="ARBA00022723"/>
    </source>
</evidence>
<keyword evidence="4" id="KW-0479">Metal-binding</keyword>
<feature type="active site" evidence="10 11">
    <location>
        <position position="333"/>
    </location>
</feature>
<keyword evidence="7 11" id="KW-0378">Hydrolase</keyword>
<dbReference type="OrthoDB" id="152370at2759"/>
<evidence type="ECO:0000313" key="13">
    <source>
        <dbReference type="EMBL" id="GBG24151.1"/>
    </source>
</evidence>
<dbReference type="CDD" id="cd00044">
    <property type="entry name" value="CysPc"/>
    <property type="match status" value="1"/>
</dbReference>
<evidence type="ECO:0000259" key="12">
    <source>
        <dbReference type="PROSITE" id="PS50203"/>
    </source>
</evidence>
<evidence type="ECO:0000256" key="3">
    <source>
        <dbReference type="ARBA" id="ARBA00022670"/>
    </source>
</evidence>
<dbReference type="GO" id="GO:0004198">
    <property type="term" value="F:calcium-dependent cysteine-type endopeptidase activity"/>
    <property type="evidence" value="ECO:0007669"/>
    <property type="project" value="InterPro"/>
</dbReference>
<dbReference type="EMBL" id="BEYU01000004">
    <property type="protein sequence ID" value="GBG24151.1"/>
    <property type="molecule type" value="Genomic_DNA"/>
</dbReference>
<gene>
    <name evidence="13" type="ORF">FCC1311_003692</name>
</gene>
<dbReference type="InterPro" id="IPR022684">
    <property type="entry name" value="Calpain_cysteine_protease"/>
</dbReference>
<dbReference type="GO" id="GO:0006508">
    <property type="term" value="P:proteolysis"/>
    <property type="evidence" value="ECO:0007669"/>
    <property type="project" value="UniProtKB-KW"/>
</dbReference>
<keyword evidence="2" id="KW-0597">Phosphoprotein</keyword>
<proteinExistence type="inferred from homology"/>
<keyword evidence="5" id="KW-0677">Repeat</keyword>
<keyword evidence="8 11" id="KW-0788">Thiol protease</keyword>
<dbReference type="GO" id="GO:0008270">
    <property type="term" value="F:zinc ion binding"/>
    <property type="evidence" value="ECO:0007669"/>
    <property type="project" value="UniProtKB-KW"/>
</dbReference>
<dbReference type="Proteomes" id="UP000241890">
    <property type="component" value="Unassembled WGS sequence"/>
</dbReference>
<comment type="caution">
    <text evidence="13">The sequence shown here is derived from an EMBL/GenBank/DDBJ whole genome shotgun (WGS) entry which is preliminary data.</text>
</comment>
<dbReference type="PROSITE" id="PS50203">
    <property type="entry name" value="CALPAIN_CAT"/>
    <property type="match status" value="1"/>
</dbReference>
<dbReference type="SUPFAM" id="SSF54001">
    <property type="entry name" value="Cysteine proteinases"/>
    <property type="match status" value="1"/>
</dbReference>
<dbReference type="SMART" id="SM00230">
    <property type="entry name" value="CysPc"/>
    <property type="match status" value="1"/>
</dbReference>
<keyword evidence="6" id="KW-0863">Zinc-finger</keyword>
<dbReference type="InterPro" id="IPR001300">
    <property type="entry name" value="Peptidase_C2_calpain_cat"/>
</dbReference>
<dbReference type="InterPro" id="IPR038765">
    <property type="entry name" value="Papain-like_cys_pep_sf"/>
</dbReference>
<keyword evidence="3 11" id="KW-0645">Protease</keyword>
<evidence type="ECO:0000256" key="11">
    <source>
        <dbReference type="PROSITE-ProRule" id="PRU00239"/>
    </source>
</evidence>
<name>A0A2R5G7Y8_9STRA</name>
<feature type="active site" evidence="10 11">
    <location>
        <position position="180"/>
    </location>
</feature>
<evidence type="ECO:0000256" key="9">
    <source>
        <dbReference type="ARBA" id="ARBA00022833"/>
    </source>
</evidence>